<dbReference type="EMBL" id="JAGIOD010000001">
    <property type="protein sequence ID" value="MBP2380203.1"/>
    <property type="molecule type" value="Genomic_DNA"/>
</dbReference>
<dbReference type="InterPro" id="IPR052974">
    <property type="entry name" value="GH79_Enzymes"/>
</dbReference>
<evidence type="ECO:0000256" key="1">
    <source>
        <dbReference type="SAM" id="MobiDB-lite"/>
    </source>
</evidence>
<dbReference type="Proteomes" id="UP001519290">
    <property type="component" value="Unassembled WGS sequence"/>
</dbReference>
<dbReference type="SUPFAM" id="SSF51445">
    <property type="entry name" value="(Trans)glycosidases"/>
    <property type="match status" value="1"/>
</dbReference>
<evidence type="ECO:0000313" key="3">
    <source>
        <dbReference type="Proteomes" id="UP001519290"/>
    </source>
</evidence>
<dbReference type="Gene3D" id="3.20.20.80">
    <property type="entry name" value="Glycosidases"/>
    <property type="match status" value="1"/>
</dbReference>
<keyword evidence="3" id="KW-1185">Reference proteome</keyword>
<dbReference type="InterPro" id="IPR017853">
    <property type="entry name" value="GH"/>
</dbReference>
<dbReference type="RefSeq" id="WP_342592053.1">
    <property type="nucleotide sequence ID" value="NZ_BAAAJW010000006.1"/>
</dbReference>
<name>A0ABS4WVH2_9MICO</name>
<accession>A0ABS4WVH2</accession>
<sequence>MTRRRWLMVGAGALAVVLLLVIGVLALRPHEDGPGDGAEGTSSPTQPPDSERVFLPGYDASPGEFSMTDPADAPGKTTFVGLGLGKDAAHTGHQFGLSFDARELANPMWGSEHSNLALTLGELEDPALRFGGNGIDRHVWWTSSEEPAPEWAQATVTAEDLERVAAVAEEVDATVTIDLDLGHDDPARAADMAAHARKAFGDRLLAVAIGNEPNGFFHANQPQLAVRDANWGPEAYQQSLSEYSVALETAVPGLPVAGPGAYDAQWWRAFAESDIPNQRALSMHWYPLWDCEGPASSLANPSVDDLTSPEIRERARTIVGMGAEVADQHGLPLWMEETGPTSCPGTNDTSRTHAQALWTVDFAMTLAELGVERTAFHSTLQACEGGAPMSPICARGPYEEPGRTVQGRTSYLALMMLGDLPAGRMLTPSVTGDGQVSVHAVLGDDGGLTLVMVDQRDPSNELYRTRPVRISAPDDVSALAPNGWELTLGSDLSGDSLDAAESTFEDLAPVTGEFAGARLAPEQPLTVSSEPGTVTMLRFSAAGGADASDDGGDAGTSE</sequence>
<organism evidence="2 3">
    <name type="scientific">Brachybacterium sacelli</name>
    <dbReference type="NCBI Taxonomy" id="173364"/>
    <lineage>
        <taxon>Bacteria</taxon>
        <taxon>Bacillati</taxon>
        <taxon>Actinomycetota</taxon>
        <taxon>Actinomycetes</taxon>
        <taxon>Micrococcales</taxon>
        <taxon>Dermabacteraceae</taxon>
        <taxon>Brachybacterium</taxon>
    </lineage>
</organism>
<feature type="region of interest" description="Disordered" evidence="1">
    <location>
        <begin position="32"/>
        <end position="58"/>
    </location>
</feature>
<dbReference type="PANTHER" id="PTHR36183">
    <property type="entry name" value="BETA-GLUCURONIDASE"/>
    <property type="match status" value="1"/>
</dbReference>
<protein>
    <submittedName>
        <fullName evidence="2">Uncharacterized protein</fullName>
    </submittedName>
</protein>
<gene>
    <name evidence="2" type="ORF">JOF43_000160</name>
</gene>
<comment type="caution">
    <text evidence="2">The sequence shown here is derived from an EMBL/GenBank/DDBJ whole genome shotgun (WGS) entry which is preliminary data.</text>
</comment>
<evidence type="ECO:0000313" key="2">
    <source>
        <dbReference type="EMBL" id="MBP2380203.1"/>
    </source>
</evidence>
<proteinExistence type="predicted"/>
<reference evidence="2 3" key="1">
    <citation type="submission" date="2021-03" db="EMBL/GenBank/DDBJ databases">
        <title>Sequencing the genomes of 1000 actinobacteria strains.</title>
        <authorList>
            <person name="Klenk H.-P."/>
        </authorList>
    </citation>
    <scope>NUCLEOTIDE SEQUENCE [LARGE SCALE GENOMIC DNA]</scope>
    <source>
        <strain evidence="2 3">DSM 14566</strain>
    </source>
</reference>
<dbReference type="PANTHER" id="PTHR36183:SF2">
    <property type="entry name" value="BETA-GLUCURONIDASE C-TERMINAL DOMAIN-CONTAINING PROTEIN"/>
    <property type="match status" value="1"/>
</dbReference>